<name>A0A5C4WK78_9ACTN</name>
<dbReference type="GO" id="GO:0016491">
    <property type="term" value="F:oxidoreductase activity"/>
    <property type="evidence" value="ECO:0007669"/>
    <property type="project" value="UniProtKB-KW"/>
</dbReference>
<dbReference type="Gene3D" id="3.20.20.100">
    <property type="entry name" value="NADP-dependent oxidoreductase domain"/>
    <property type="match status" value="1"/>
</dbReference>
<proteinExistence type="predicted"/>
<dbReference type="InterPro" id="IPR020471">
    <property type="entry name" value="AKR"/>
</dbReference>
<evidence type="ECO:0000313" key="3">
    <source>
        <dbReference type="Proteomes" id="UP000312512"/>
    </source>
</evidence>
<dbReference type="InterPro" id="IPR036812">
    <property type="entry name" value="NAD(P)_OxRdtase_dom_sf"/>
</dbReference>
<dbReference type="SUPFAM" id="SSF51430">
    <property type="entry name" value="NAD(P)-linked oxidoreductase"/>
    <property type="match status" value="1"/>
</dbReference>
<sequence>MQYRTLGRTGIKVSPYALGAMMFGAIGNPDHDDSIRIVHRALDAGINFIDTADAYAHGESEEIIGKALKGRRDNVVLATKLHLPMGDDPNQRGNSRRWIMTAVENSLRRLRTDHIDLYQIHRPDPDTDVEETLSALSDLVHSGKVHVIGSSTMPASDIVEAQWVAERRNLERFRTEQPTYSILNRGIETEVLPVTQRYGMGTLVWSPLAQGLLTGRIRKGQQTDLRRAAYFKHLSDERRLDAVERLIPLAEDAGLPLTHLAMAFAIAHPGVTSAIIGPRTMEQLDDLIAGTEVTLTDDLLDRIDEIVPPGTDVGTLDMAYRPQALQLPGLRRRPTAERAAA</sequence>
<keyword evidence="1" id="KW-0560">Oxidoreductase</keyword>
<protein>
    <submittedName>
        <fullName evidence="2">Aldo/keto reductase</fullName>
    </submittedName>
</protein>
<dbReference type="InterPro" id="IPR023210">
    <property type="entry name" value="NADP_OxRdtase_dom"/>
</dbReference>
<gene>
    <name evidence="2" type="ORF">FH608_015980</name>
</gene>
<dbReference type="PRINTS" id="PR00069">
    <property type="entry name" value="ALDKETRDTASE"/>
</dbReference>
<dbReference type="AlphaFoldDB" id="A0A5C4WK78"/>
<dbReference type="OrthoDB" id="9768793at2"/>
<dbReference type="Proteomes" id="UP000312512">
    <property type="component" value="Unassembled WGS sequence"/>
</dbReference>
<dbReference type="Pfam" id="PF00248">
    <property type="entry name" value="Aldo_ket_red"/>
    <property type="match status" value="1"/>
</dbReference>
<evidence type="ECO:0000256" key="1">
    <source>
        <dbReference type="ARBA" id="ARBA00023002"/>
    </source>
</evidence>
<accession>A0A5P9YR71</accession>
<keyword evidence="3" id="KW-1185">Reference proteome</keyword>
<dbReference type="GO" id="GO:0005829">
    <property type="term" value="C:cytosol"/>
    <property type="evidence" value="ECO:0007669"/>
    <property type="project" value="TreeGrafter"/>
</dbReference>
<comment type="caution">
    <text evidence="2">The sequence shown here is derived from an EMBL/GenBank/DDBJ whole genome shotgun (WGS) entry which is preliminary data.</text>
</comment>
<dbReference type="PANTHER" id="PTHR43364">
    <property type="entry name" value="NADH-SPECIFIC METHYLGLYOXAL REDUCTASE-RELATED"/>
    <property type="match status" value="1"/>
</dbReference>
<accession>A0A5C4WK78</accession>
<dbReference type="InterPro" id="IPR050523">
    <property type="entry name" value="AKR_Detox_Biosynth"/>
</dbReference>
<dbReference type="RefSeq" id="WP_139631274.1">
    <property type="nucleotide sequence ID" value="NZ_CP045572.1"/>
</dbReference>
<organism evidence="2 3">
    <name type="scientific">Nonomuraea phyllanthi</name>
    <dbReference type="NCBI Taxonomy" id="2219224"/>
    <lineage>
        <taxon>Bacteria</taxon>
        <taxon>Bacillati</taxon>
        <taxon>Actinomycetota</taxon>
        <taxon>Actinomycetes</taxon>
        <taxon>Streptosporangiales</taxon>
        <taxon>Streptosporangiaceae</taxon>
        <taxon>Nonomuraea</taxon>
    </lineage>
</organism>
<dbReference type="EMBL" id="VDLX02000005">
    <property type="protein sequence ID" value="KAB8194681.1"/>
    <property type="molecule type" value="Genomic_DNA"/>
</dbReference>
<dbReference type="PANTHER" id="PTHR43364:SF4">
    <property type="entry name" value="NAD(P)-LINKED OXIDOREDUCTASE SUPERFAMILY PROTEIN"/>
    <property type="match status" value="1"/>
</dbReference>
<reference evidence="2 3" key="1">
    <citation type="submission" date="2019-10" db="EMBL/GenBank/DDBJ databases">
        <title>Nonomuraea sp. nov., isolated from Phyllanthus amarus.</title>
        <authorList>
            <person name="Klykleung N."/>
            <person name="Tanasupawat S."/>
        </authorList>
    </citation>
    <scope>NUCLEOTIDE SEQUENCE [LARGE SCALE GENOMIC DNA]</scope>
    <source>
        <strain evidence="2 3">PA1-10</strain>
    </source>
</reference>
<evidence type="ECO:0000313" key="2">
    <source>
        <dbReference type="EMBL" id="KAB8194681.1"/>
    </source>
</evidence>
<dbReference type="FunFam" id="3.20.20.100:FF:000004">
    <property type="entry name" value="Oxidoreductase, aldo/keto reductase"/>
    <property type="match status" value="1"/>
</dbReference>